<keyword evidence="2" id="KW-1185">Reference proteome</keyword>
<dbReference type="EMBL" id="KZ451923">
    <property type="protein sequence ID" value="PKA61870.1"/>
    <property type="molecule type" value="Genomic_DNA"/>
</dbReference>
<evidence type="ECO:0000313" key="1">
    <source>
        <dbReference type="EMBL" id="PKA61870.1"/>
    </source>
</evidence>
<proteinExistence type="predicted"/>
<organism evidence="1 2">
    <name type="scientific">Apostasia shenzhenica</name>
    <dbReference type="NCBI Taxonomy" id="1088818"/>
    <lineage>
        <taxon>Eukaryota</taxon>
        <taxon>Viridiplantae</taxon>
        <taxon>Streptophyta</taxon>
        <taxon>Embryophyta</taxon>
        <taxon>Tracheophyta</taxon>
        <taxon>Spermatophyta</taxon>
        <taxon>Magnoliopsida</taxon>
        <taxon>Liliopsida</taxon>
        <taxon>Asparagales</taxon>
        <taxon>Orchidaceae</taxon>
        <taxon>Apostasioideae</taxon>
        <taxon>Apostasia</taxon>
    </lineage>
</organism>
<protein>
    <submittedName>
        <fullName evidence="1">Uncharacterized protein</fullName>
    </submittedName>
</protein>
<gene>
    <name evidence="1" type="ORF">AXF42_Ash008702</name>
</gene>
<dbReference type="STRING" id="1088818.A0A2I0B257"/>
<dbReference type="AlphaFoldDB" id="A0A2I0B257"/>
<name>A0A2I0B257_9ASPA</name>
<sequence length="207" mass="23180">MSSACKSAVGCLDAGVPSRLSYVNLHKWAESDAEFVRSVAAAGYDDRRSFAPAPRVVDSYSCRQMYLRSYTFSKKETVPEKTIKCFARVKDRAADLPFINHRRKYSGADGSFSSFNTERSCRRSSAETKQKKKKKGCSLFFSIFRRLLLCTASVYVAVAGSDDGRRRPAIGRINPFTALNRLGRTEEAKVPYFGFRIAAKAQSPLFH</sequence>
<dbReference type="Proteomes" id="UP000236161">
    <property type="component" value="Unassembled WGS sequence"/>
</dbReference>
<reference evidence="1 2" key="1">
    <citation type="journal article" date="2017" name="Nature">
        <title>The Apostasia genome and the evolution of orchids.</title>
        <authorList>
            <person name="Zhang G.Q."/>
            <person name="Liu K.W."/>
            <person name="Li Z."/>
            <person name="Lohaus R."/>
            <person name="Hsiao Y.Y."/>
            <person name="Niu S.C."/>
            <person name="Wang J.Y."/>
            <person name="Lin Y.C."/>
            <person name="Xu Q."/>
            <person name="Chen L.J."/>
            <person name="Yoshida K."/>
            <person name="Fujiwara S."/>
            <person name="Wang Z.W."/>
            <person name="Zhang Y.Q."/>
            <person name="Mitsuda N."/>
            <person name="Wang M."/>
            <person name="Liu G.H."/>
            <person name="Pecoraro L."/>
            <person name="Huang H.X."/>
            <person name="Xiao X.J."/>
            <person name="Lin M."/>
            <person name="Wu X.Y."/>
            <person name="Wu W.L."/>
            <person name="Chen Y.Y."/>
            <person name="Chang S.B."/>
            <person name="Sakamoto S."/>
            <person name="Ohme-Takagi M."/>
            <person name="Yagi M."/>
            <person name="Zeng S.J."/>
            <person name="Shen C.Y."/>
            <person name="Yeh C.M."/>
            <person name="Luo Y.B."/>
            <person name="Tsai W.C."/>
            <person name="Van de Peer Y."/>
            <person name="Liu Z.J."/>
        </authorList>
    </citation>
    <scope>NUCLEOTIDE SEQUENCE [LARGE SCALE GENOMIC DNA]</scope>
    <source>
        <strain evidence="2">cv. Shenzhen</strain>
        <tissue evidence="1">Stem</tissue>
    </source>
</reference>
<dbReference type="PANTHER" id="PTHR35304:SF1">
    <property type="entry name" value="OS05G0120300 PROTEIN"/>
    <property type="match status" value="1"/>
</dbReference>
<accession>A0A2I0B257</accession>
<dbReference type="PANTHER" id="PTHR35304">
    <property type="entry name" value="OS05G0120300 PROTEIN-RELATED"/>
    <property type="match status" value="1"/>
</dbReference>
<evidence type="ECO:0000313" key="2">
    <source>
        <dbReference type="Proteomes" id="UP000236161"/>
    </source>
</evidence>
<dbReference type="OrthoDB" id="749576at2759"/>